<gene>
    <name evidence="2" type="primary">51</name>
    <name evidence="2" type="ORF">SEA_HANK144_51</name>
</gene>
<accession>A0A385DP94</accession>
<dbReference type="Pfam" id="PF25232">
    <property type="entry name" value="DUF7848"/>
    <property type="match status" value="1"/>
</dbReference>
<reference evidence="2 3" key="1">
    <citation type="submission" date="2018-07" db="EMBL/GenBank/DDBJ databases">
        <authorList>
            <person name="Amani N.Z."/>
            <person name="Ambroziak M.E."/>
            <person name="Biju A."/>
            <person name="Bushnell W."/>
            <person name="Calia C.N."/>
            <person name="Chen Y.J."/>
            <person name="Hill L.T."/>
            <person name="Karpinska S."/>
            <person name="Martinez K.C."/>
            <person name="Medwid J.R."/>
            <person name="Nguyen C."/>
            <person name="Oliver A."/>
            <person name="Pham J.P."/>
            <person name="Ramsey M.R."/>
            <person name="Ravi S."/>
            <person name="Sardina J.R."/>
            <person name="Senecal S.L."/>
            <person name="Sheen J."/>
            <person name="Shende N.V."/>
            <person name="Shi C.Y."/>
            <person name="Stuart L.C."/>
            <person name="Vu L."/>
            <person name="Wang L.Q."/>
            <person name="West L.J."/>
            <person name="Westgaard A.C."/>
            <person name="Liu R.B."/>
            <person name="Pierce E.C."/>
            <person name="Mohan S."/>
            <person name="Pogliano J."/>
            <person name="Delesalle V.A."/>
            <person name="Garlena R.A."/>
            <person name="Russell D.A."/>
            <person name="Pope W.H."/>
            <person name="Jacobs-Sera D."/>
            <person name="Hatfull G.F."/>
        </authorList>
    </citation>
    <scope>NUCLEOTIDE SEQUENCE [LARGE SCALE GENOMIC DNA]</scope>
</reference>
<evidence type="ECO:0000313" key="2">
    <source>
        <dbReference type="EMBL" id="AXQ61134.1"/>
    </source>
</evidence>
<dbReference type="GeneID" id="64471026"/>
<protein>
    <recommendedName>
        <fullName evidence="1">DUF7848 domain-containing protein</fullName>
    </recommendedName>
</protein>
<evidence type="ECO:0000259" key="1">
    <source>
        <dbReference type="Pfam" id="PF25232"/>
    </source>
</evidence>
<dbReference type="InterPro" id="IPR057170">
    <property type="entry name" value="DUF7848"/>
</dbReference>
<dbReference type="Proteomes" id="UP000264086">
    <property type="component" value="Segment"/>
</dbReference>
<proteinExistence type="predicted"/>
<feature type="domain" description="DUF7848" evidence="1">
    <location>
        <begin position="1"/>
        <end position="79"/>
    </location>
</feature>
<dbReference type="RefSeq" id="YP_010055103.1">
    <property type="nucleotide sequence ID" value="NC_054661.1"/>
</dbReference>
<organism evidence="2 3">
    <name type="scientific">Streptomyces phage Hank144</name>
    <dbReference type="NCBI Taxonomy" id="2301573"/>
    <lineage>
        <taxon>Viruses</taxon>
        <taxon>Duplodnaviria</taxon>
        <taxon>Heunggongvirae</taxon>
        <taxon>Uroviricota</taxon>
        <taxon>Caudoviricetes</taxon>
        <taxon>Arquatrovirinae</taxon>
        <taxon>Janusvirus</taxon>
        <taxon>Janusvirus hank144</taxon>
    </lineage>
</organism>
<name>A0A385DP94_9CAUD</name>
<keyword evidence="3" id="KW-1185">Reference proteome</keyword>
<dbReference type="KEGG" id="vg:64471026"/>
<evidence type="ECO:0000313" key="3">
    <source>
        <dbReference type="Proteomes" id="UP000264086"/>
    </source>
</evidence>
<sequence>MSGPKAVIRRETWSLIPDREPDAAPVTHQMKCDVCGEESGRDGSWEPPQSWVLEHSGRNPSHHSYSEIITRPWRTFMHNP</sequence>
<dbReference type="EMBL" id="MH669004">
    <property type="protein sequence ID" value="AXQ61134.1"/>
    <property type="molecule type" value="Genomic_DNA"/>
</dbReference>